<dbReference type="AlphaFoldDB" id="A0AAV0AYW3"/>
<dbReference type="Proteomes" id="UP001153365">
    <property type="component" value="Unassembled WGS sequence"/>
</dbReference>
<sequence length="63" mass="7208">MDELMVSGVVENLVKEVKEGLQGMCKEVFVEFCWHHWKEEQKLGGDAHQGQSGWRKTTGTMDL</sequence>
<dbReference type="EMBL" id="CALTRL010001691">
    <property type="protein sequence ID" value="CAH7673423.1"/>
    <property type="molecule type" value="Genomic_DNA"/>
</dbReference>
<accession>A0AAV0AYW3</accession>
<keyword evidence="2" id="KW-1185">Reference proteome</keyword>
<organism evidence="1 2">
    <name type="scientific">Phakopsora pachyrhizi</name>
    <name type="common">Asian soybean rust disease fungus</name>
    <dbReference type="NCBI Taxonomy" id="170000"/>
    <lineage>
        <taxon>Eukaryota</taxon>
        <taxon>Fungi</taxon>
        <taxon>Dikarya</taxon>
        <taxon>Basidiomycota</taxon>
        <taxon>Pucciniomycotina</taxon>
        <taxon>Pucciniomycetes</taxon>
        <taxon>Pucciniales</taxon>
        <taxon>Phakopsoraceae</taxon>
        <taxon>Phakopsora</taxon>
    </lineage>
</organism>
<gene>
    <name evidence="1" type="ORF">PPACK8108_LOCUS8279</name>
</gene>
<evidence type="ECO:0000313" key="2">
    <source>
        <dbReference type="Proteomes" id="UP001153365"/>
    </source>
</evidence>
<reference evidence="1" key="1">
    <citation type="submission" date="2022-06" db="EMBL/GenBank/DDBJ databases">
        <authorList>
            <consortium name="SYNGENTA / RWTH Aachen University"/>
        </authorList>
    </citation>
    <scope>NUCLEOTIDE SEQUENCE</scope>
</reference>
<comment type="caution">
    <text evidence="1">The sequence shown here is derived from an EMBL/GenBank/DDBJ whole genome shotgun (WGS) entry which is preliminary data.</text>
</comment>
<protein>
    <submittedName>
        <fullName evidence="1">Uncharacterized protein</fullName>
    </submittedName>
</protein>
<proteinExistence type="predicted"/>
<name>A0AAV0AYW3_PHAPC</name>
<evidence type="ECO:0000313" key="1">
    <source>
        <dbReference type="EMBL" id="CAH7673423.1"/>
    </source>
</evidence>